<sequence length="176" mass="19269">MRTVAGELGMSTMGLYRYVADRDELERLVVDHVFDTVATGPPPADLPWEDRVTDVVVRVRDAFAAHPAVVALTLVHRHQSPGVLRWGETLLAVLTDAGFADRQRLVAVRALFSYLVGALQLEHLGPLAGPGTEALAHLPPNEFPYTADNARLARSLGPDEEFTEGLRLLLRGMIEP</sequence>
<dbReference type="SUPFAM" id="SSF46689">
    <property type="entry name" value="Homeodomain-like"/>
    <property type="match status" value="1"/>
</dbReference>
<keyword evidence="1" id="KW-0805">Transcription regulation</keyword>
<name>A0A1M7RDC0_9ACTN</name>
<gene>
    <name evidence="4" type="ORF">SAMN05443668_110157</name>
</gene>
<keyword evidence="5" id="KW-1185">Reference proteome</keyword>
<evidence type="ECO:0000259" key="3">
    <source>
        <dbReference type="Pfam" id="PF02909"/>
    </source>
</evidence>
<evidence type="ECO:0000313" key="5">
    <source>
        <dbReference type="Proteomes" id="UP000184440"/>
    </source>
</evidence>
<accession>A0A1M7RDC0</accession>
<dbReference type="SUPFAM" id="SSF48498">
    <property type="entry name" value="Tetracyclin repressor-like, C-terminal domain"/>
    <property type="match status" value="1"/>
</dbReference>
<dbReference type="InterPro" id="IPR036271">
    <property type="entry name" value="Tet_transcr_reg_TetR-rel_C_sf"/>
</dbReference>
<dbReference type="STRING" id="134849.SAMN05443668_110157"/>
<evidence type="ECO:0000313" key="4">
    <source>
        <dbReference type="EMBL" id="SHN44307.1"/>
    </source>
</evidence>
<evidence type="ECO:0000256" key="1">
    <source>
        <dbReference type="ARBA" id="ARBA00023015"/>
    </source>
</evidence>
<dbReference type="AlphaFoldDB" id="A0A1M7RDC0"/>
<protein>
    <submittedName>
        <fullName evidence="4">Transcriptional regulator, TetR family</fullName>
    </submittedName>
</protein>
<dbReference type="Proteomes" id="UP000184440">
    <property type="component" value="Unassembled WGS sequence"/>
</dbReference>
<dbReference type="EMBL" id="FRCS01000010">
    <property type="protein sequence ID" value="SHN44307.1"/>
    <property type="molecule type" value="Genomic_DNA"/>
</dbReference>
<dbReference type="GO" id="GO:0045892">
    <property type="term" value="P:negative regulation of DNA-templated transcription"/>
    <property type="evidence" value="ECO:0007669"/>
    <property type="project" value="InterPro"/>
</dbReference>
<dbReference type="InterPro" id="IPR004111">
    <property type="entry name" value="Repressor_TetR_C"/>
</dbReference>
<dbReference type="InterPro" id="IPR009057">
    <property type="entry name" value="Homeodomain-like_sf"/>
</dbReference>
<keyword evidence="2" id="KW-0804">Transcription</keyword>
<organism evidence="4 5">
    <name type="scientific">Cryptosporangium aurantiacum</name>
    <dbReference type="NCBI Taxonomy" id="134849"/>
    <lineage>
        <taxon>Bacteria</taxon>
        <taxon>Bacillati</taxon>
        <taxon>Actinomycetota</taxon>
        <taxon>Actinomycetes</taxon>
        <taxon>Cryptosporangiales</taxon>
        <taxon>Cryptosporangiaceae</taxon>
        <taxon>Cryptosporangium</taxon>
    </lineage>
</organism>
<evidence type="ECO:0000256" key="2">
    <source>
        <dbReference type="ARBA" id="ARBA00023163"/>
    </source>
</evidence>
<proteinExistence type="predicted"/>
<dbReference type="Pfam" id="PF02909">
    <property type="entry name" value="TetR_C_1"/>
    <property type="match status" value="1"/>
</dbReference>
<feature type="domain" description="Tetracycline repressor TetR C-terminal" evidence="3">
    <location>
        <begin position="47"/>
        <end position="173"/>
    </location>
</feature>
<dbReference type="Gene3D" id="1.10.357.10">
    <property type="entry name" value="Tetracycline Repressor, domain 2"/>
    <property type="match status" value="1"/>
</dbReference>
<dbReference type="Gene3D" id="1.10.10.60">
    <property type="entry name" value="Homeodomain-like"/>
    <property type="match status" value="1"/>
</dbReference>
<reference evidence="4 5" key="1">
    <citation type="submission" date="2016-11" db="EMBL/GenBank/DDBJ databases">
        <authorList>
            <person name="Jaros S."/>
            <person name="Januszkiewicz K."/>
            <person name="Wedrychowicz H."/>
        </authorList>
    </citation>
    <scope>NUCLEOTIDE SEQUENCE [LARGE SCALE GENOMIC DNA]</scope>
    <source>
        <strain evidence="4 5">DSM 46144</strain>
    </source>
</reference>